<evidence type="ECO:0000256" key="8">
    <source>
        <dbReference type="RuleBase" id="RU363032"/>
    </source>
</evidence>
<evidence type="ECO:0000256" key="1">
    <source>
        <dbReference type="ARBA" id="ARBA00004429"/>
    </source>
</evidence>
<dbReference type="AlphaFoldDB" id="A0A171KWC2"/>
<feature type="transmembrane region" description="Helical" evidence="8">
    <location>
        <begin position="137"/>
        <end position="159"/>
    </location>
</feature>
<feature type="transmembrane region" description="Helical" evidence="8">
    <location>
        <begin position="242"/>
        <end position="262"/>
    </location>
</feature>
<accession>A0A171KWC2</accession>
<comment type="similarity">
    <text evidence="8">Belongs to the binding-protein-dependent transport system permease family.</text>
</comment>
<dbReference type="SUPFAM" id="SSF161098">
    <property type="entry name" value="MetI-like"/>
    <property type="match status" value="2"/>
</dbReference>
<evidence type="ECO:0000256" key="5">
    <source>
        <dbReference type="ARBA" id="ARBA00022692"/>
    </source>
</evidence>
<dbReference type="Pfam" id="PF00528">
    <property type="entry name" value="BPD_transp_1"/>
    <property type="match status" value="2"/>
</dbReference>
<keyword evidence="2 8" id="KW-0813">Transport</keyword>
<keyword evidence="6 8" id="KW-1133">Transmembrane helix</keyword>
<evidence type="ECO:0000256" key="2">
    <source>
        <dbReference type="ARBA" id="ARBA00022448"/>
    </source>
</evidence>
<reference evidence="10 11" key="1">
    <citation type="submission" date="2015-04" db="EMBL/GenBank/DDBJ databases">
        <title>Genome sequence of Kerstersia gyiorum CG1.</title>
        <authorList>
            <person name="Greninger A.L."/>
            <person name="Kozyreva V."/>
            <person name="Chaturvedi V."/>
        </authorList>
    </citation>
    <scope>NUCLEOTIDE SEQUENCE [LARGE SCALE GENOMIC DNA]</scope>
    <source>
        <strain evidence="10 11">CG1</strain>
    </source>
</reference>
<dbReference type="CDD" id="cd06261">
    <property type="entry name" value="TM_PBP2"/>
    <property type="match status" value="2"/>
</dbReference>
<keyword evidence="4" id="KW-0997">Cell inner membrane</keyword>
<feature type="transmembrane region" description="Helical" evidence="8">
    <location>
        <begin position="354"/>
        <end position="376"/>
    </location>
</feature>
<sequence>MRGMSMLAMLTLTALAVLVALPICFIVLQAVFPHLGEASLHGAFSNILPVLGQENVAPLLGNTLRLGLGVMLASTLIGAPLGALRGLFRLPCARLWDLLFLVPFLLPPYIAALSWMMALQPGGYLMQLTGLHLGPLLFSPTGIILIMALGTFPVVYFAVSRSLAAAGGRLADVGRVCGATPWRAFFRITLPLALPALAACMLLTFTLAIEEYGVPAALGSQAGFLVLTTAIERRLSDWPIDLSGAAMLALLLVSLALLAYALQRAMLAGRRFETTNGKPVESARRELGPWRVPVLLLFTLISLLAVAVPIASMLASALTRTLSGGLSLQNFSLDHFSALLEQGGEPLQALSTSLSLAVGTALLAGLVGFASAWCVHGQRIRAAGWIDALSLLPASLPGVVVGVGLILAWNQSFWPVTPYGTWVILLLSYTCLLLPYPVRYVSAALAQIDASLEAAARVHGAGVMRSLRHVTLPLALPSLVAAMLMVFAVASRELVTSLLLAPAGVQTVSIFVWRQFEQGTIGQGMAMAVVAAAISLSLMLLGMRLQGRQTAGPG</sequence>
<dbReference type="STRING" id="206506.AAV32_02565"/>
<feature type="transmembrane region" description="Helical" evidence="8">
    <location>
        <begin position="188"/>
        <end position="209"/>
    </location>
</feature>
<feature type="domain" description="ABC transmembrane type-1" evidence="9">
    <location>
        <begin position="350"/>
        <end position="542"/>
    </location>
</feature>
<comment type="caution">
    <text evidence="10">The sequence shown here is derived from an EMBL/GenBank/DDBJ whole genome shotgun (WGS) entry which is preliminary data.</text>
</comment>
<dbReference type="Gene3D" id="1.10.3720.10">
    <property type="entry name" value="MetI-like"/>
    <property type="match status" value="2"/>
</dbReference>
<keyword evidence="11" id="KW-1185">Reference proteome</keyword>
<dbReference type="PATRIC" id="fig|206506.3.peg.564"/>
<keyword evidence="3" id="KW-1003">Cell membrane</keyword>
<dbReference type="Proteomes" id="UP000078084">
    <property type="component" value="Unassembled WGS sequence"/>
</dbReference>
<evidence type="ECO:0000313" key="11">
    <source>
        <dbReference type="Proteomes" id="UP000078084"/>
    </source>
</evidence>
<dbReference type="GO" id="GO:0005886">
    <property type="term" value="C:plasma membrane"/>
    <property type="evidence" value="ECO:0007669"/>
    <property type="project" value="UniProtKB-SubCell"/>
</dbReference>
<keyword evidence="7 8" id="KW-0472">Membrane</keyword>
<evidence type="ECO:0000256" key="6">
    <source>
        <dbReference type="ARBA" id="ARBA00022989"/>
    </source>
</evidence>
<dbReference type="RefSeq" id="WP_068367221.1">
    <property type="nucleotide sequence ID" value="NZ_LBNE01000001.1"/>
</dbReference>
<protein>
    <submittedName>
        <fullName evidence="10">ABC transporter permease</fullName>
    </submittedName>
</protein>
<evidence type="ECO:0000313" key="10">
    <source>
        <dbReference type="EMBL" id="KKO73189.1"/>
    </source>
</evidence>
<feature type="transmembrane region" description="Helical" evidence="8">
    <location>
        <begin position="62"/>
        <end position="83"/>
    </location>
</feature>
<feature type="transmembrane region" description="Helical" evidence="8">
    <location>
        <begin position="419"/>
        <end position="438"/>
    </location>
</feature>
<dbReference type="PROSITE" id="PS50928">
    <property type="entry name" value="ABC_TM1"/>
    <property type="match status" value="2"/>
</dbReference>
<dbReference type="InterPro" id="IPR000515">
    <property type="entry name" value="MetI-like"/>
</dbReference>
<evidence type="ECO:0000256" key="4">
    <source>
        <dbReference type="ARBA" id="ARBA00022519"/>
    </source>
</evidence>
<dbReference type="PANTHER" id="PTHR43357:SF3">
    <property type="entry name" value="FE(3+)-TRANSPORT SYSTEM PERMEASE PROTEIN FBPB 2"/>
    <property type="match status" value="1"/>
</dbReference>
<gene>
    <name evidence="10" type="ORF">AAV32_02565</name>
</gene>
<evidence type="ECO:0000256" key="3">
    <source>
        <dbReference type="ARBA" id="ARBA00022475"/>
    </source>
</evidence>
<organism evidence="10 11">
    <name type="scientific">Kerstersia gyiorum</name>
    <dbReference type="NCBI Taxonomy" id="206506"/>
    <lineage>
        <taxon>Bacteria</taxon>
        <taxon>Pseudomonadati</taxon>
        <taxon>Pseudomonadota</taxon>
        <taxon>Betaproteobacteria</taxon>
        <taxon>Burkholderiales</taxon>
        <taxon>Alcaligenaceae</taxon>
        <taxon>Kerstersia</taxon>
    </lineage>
</organism>
<dbReference type="EMBL" id="LBNE01000001">
    <property type="protein sequence ID" value="KKO73189.1"/>
    <property type="molecule type" value="Genomic_DNA"/>
</dbReference>
<comment type="subcellular location">
    <subcellularLocation>
        <location evidence="1">Cell inner membrane</location>
        <topology evidence="1">Multi-pass membrane protein</topology>
    </subcellularLocation>
    <subcellularLocation>
        <location evidence="8">Cell membrane</location>
        <topology evidence="8">Multi-pass membrane protein</topology>
    </subcellularLocation>
</comment>
<feature type="transmembrane region" description="Helical" evidence="8">
    <location>
        <begin position="294"/>
        <end position="318"/>
    </location>
</feature>
<feature type="transmembrane region" description="Helical" evidence="8">
    <location>
        <begin position="388"/>
        <end position="407"/>
    </location>
</feature>
<feature type="domain" description="ABC transmembrane type-1" evidence="9">
    <location>
        <begin position="60"/>
        <end position="259"/>
    </location>
</feature>
<feature type="transmembrane region" description="Helical" evidence="8">
    <location>
        <begin position="470"/>
        <end position="488"/>
    </location>
</feature>
<proteinExistence type="inferred from homology"/>
<name>A0A171KWC2_9BURK</name>
<dbReference type="PANTHER" id="PTHR43357">
    <property type="entry name" value="INNER MEMBRANE ABC TRANSPORTER PERMEASE PROTEIN YDCV"/>
    <property type="match status" value="1"/>
</dbReference>
<feature type="transmembrane region" description="Helical" evidence="8">
    <location>
        <begin position="95"/>
        <end position="117"/>
    </location>
</feature>
<feature type="transmembrane region" description="Helical" evidence="8">
    <location>
        <begin position="525"/>
        <end position="545"/>
    </location>
</feature>
<dbReference type="GO" id="GO:0055085">
    <property type="term" value="P:transmembrane transport"/>
    <property type="evidence" value="ECO:0007669"/>
    <property type="project" value="InterPro"/>
</dbReference>
<dbReference type="InterPro" id="IPR035906">
    <property type="entry name" value="MetI-like_sf"/>
</dbReference>
<keyword evidence="5 8" id="KW-0812">Transmembrane</keyword>
<evidence type="ECO:0000256" key="7">
    <source>
        <dbReference type="ARBA" id="ARBA00023136"/>
    </source>
</evidence>
<evidence type="ECO:0000259" key="9">
    <source>
        <dbReference type="PROSITE" id="PS50928"/>
    </source>
</evidence>